<dbReference type="EMBL" id="SMYO01000004">
    <property type="protein sequence ID" value="TDK62191.1"/>
    <property type="molecule type" value="Genomic_DNA"/>
</dbReference>
<name>A0A4R5VTA1_9BACI</name>
<organism evidence="1 2">
    <name type="scientific">Bacillus salipaludis</name>
    <dbReference type="NCBI Taxonomy" id="2547811"/>
    <lineage>
        <taxon>Bacteria</taxon>
        <taxon>Bacillati</taxon>
        <taxon>Bacillota</taxon>
        <taxon>Bacilli</taxon>
        <taxon>Bacillales</taxon>
        <taxon>Bacillaceae</taxon>
        <taxon>Bacillus</taxon>
    </lineage>
</organism>
<dbReference type="RefSeq" id="WP_165976226.1">
    <property type="nucleotide sequence ID" value="NZ_SMYO01000004.1"/>
</dbReference>
<evidence type="ECO:0000313" key="1">
    <source>
        <dbReference type="EMBL" id="TDK62191.1"/>
    </source>
</evidence>
<evidence type="ECO:0000313" key="2">
    <source>
        <dbReference type="Proteomes" id="UP000295132"/>
    </source>
</evidence>
<protein>
    <submittedName>
        <fullName evidence="1">SH3 domain-containing protein</fullName>
    </submittedName>
</protein>
<gene>
    <name evidence="1" type="ORF">E2K98_09010</name>
</gene>
<dbReference type="AlphaFoldDB" id="A0A4R5VTA1"/>
<dbReference type="Gene3D" id="2.30.30.40">
    <property type="entry name" value="SH3 Domains"/>
    <property type="match status" value="1"/>
</dbReference>
<dbReference type="Proteomes" id="UP000295132">
    <property type="component" value="Unassembled WGS sequence"/>
</dbReference>
<proteinExistence type="predicted"/>
<accession>A0A4R5VTA1</accession>
<sequence length="104" mass="11780">MKNMGKVRVLVNNTQFWLDNIRFSVYKDCISVLNLGRVAVSSLNVRSGPSTSEGIIGNLYLNQYVQLLLDDEKKLSRTAQRNGSKLNYPMEKLAGRVKPISYKN</sequence>
<comment type="caution">
    <text evidence="1">The sequence shown here is derived from an EMBL/GenBank/DDBJ whole genome shotgun (WGS) entry which is preliminary data.</text>
</comment>
<reference evidence="1 2" key="1">
    <citation type="submission" date="2019-03" db="EMBL/GenBank/DDBJ databases">
        <title>Bacillus niacini sp. nov. a Nicotinate-Metabolizing Mesophile Isolated from Soil.</title>
        <authorList>
            <person name="Zhang G."/>
        </authorList>
    </citation>
    <scope>NUCLEOTIDE SEQUENCE [LARGE SCALE GENOMIC DNA]</scope>
    <source>
        <strain evidence="1 2">WN066</strain>
    </source>
</reference>